<dbReference type="InterPro" id="IPR038508">
    <property type="entry name" value="ArfGAP_dom_sf"/>
</dbReference>
<feature type="region of interest" description="Disordered" evidence="6">
    <location>
        <begin position="1"/>
        <end position="24"/>
    </location>
</feature>
<dbReference type="InterPro" id="IPR011993">
    <property type="entry name" value="PH-like_dom_sf"/>
</dbReference>
<reference evidence="11" key="1">
    <citation type="journal article" date="2023" name="Commun. Biol.">
        <title>Genome analysis of Parmales, the sister group of diatoms, reveals the evolutionary specialization of diatoms from phago-mixotrophs to photoautotrophs.</title>
        <authorList>
            <person name="Ban H."/>
            <person name="Sato S."/>
            <person name="Yoshikawa S."/>
            <person name="Yamada K."/>
            <person name="Nakamura Y."/>
            <person name="Ichinomiya M."/>
            <person name="Sato N."/>
            <person name="Blanc-Mathieu R."/>
            <person name="Endo H."/>
            <person name="Kuwata A."/>
            <person name="Ogata H."/>
        </authorList>
    </citation>
    <scope>NUCLEOTIDE SEQUENCE [LARGE SCALE GENOMIC DNA]</scope>
    <source>
        <strain evidence="11">NIES 3701</strain>
    </source>
</reference>
<dbReference type="InterPro" id="IPR001164">
    <property type="entry name" value="ArfGAP_dom"/>
</dbReference>
<dbReference type="GO" id="GO:0008270">
    <property type="term" value="F:zinc ion binding"/>
    <property type="evidence" value="ECO:0007669"/>
    <property type="project" value="UniProtKB-KW"/>
</dbReference>
<evidence type="ECO:0000259" key="9">
    <source>
        <dbReference type="PROSITE" id="PS50175"/>
    </source>
</evidence>
<dbReference type="Pfam" id="PF00023">
    <property type="entry name" value="Ank"/>
    <property type="match status" value="1"/>
</dbReference>
<dbReference type="InterPro" id="IPR001995">
    <property type="entry name" value="Peptidase_A2_cat"/>
</dbReference>
<comment type="caution">
    <text evidence="10">The sequence shown here is derived from an EMBL/GenBank/DDBJ whole genome shotgun (WGS) entry which is preliminary data.</text>
</comment>
<dbReference type="OrthoDB" id="983479at2759"/>
<dbReference type="PROSITE" id="PS50175">
    <property type="entry name" value="ASP_PROT_RETROV"/>
    <property type="match status" value="1"/>
</dbReference>
<dbReference type="GO" id="GO:0004190">
    <property type="term" value="F:aspartic-type endopeptidase activity"/>
    <property type="evidence" value="ECO:0007669"/>
    <property type="project" value="InterPro"/>
</dbReference>
<evidence type="ECO:0000256" key="4">
    <source>
        <dbReference type="ARBA" id="ARBA00022833"/>
    </source>
</evidence>
<protein>
    <recommendedName>
        <fullName evidence="12">Arf-GAP domain-containing protein</fullName>
    </recommendedName>
</protein>
<evidence type="ECO:0000256" key="2">
    <source>
        <dbReference type="ARBA" id="ARBA00022723"/>
    </source>
</evidence>
<feature type="domain" description="PH" evidence="7">
    <location>
        <begin position="11"/>
        <end position="112"/>
    </location>
</feature>
<evidence type="ECO:0000259" key="7">
    <source>
        <dbReference type="PROSITE" id="PS50003"/>
    </source>
</evidence>
<proteinExistence type="predicted"/>
<evidence type="ECO:0008006" key="12">
    <source>
        <dbReference type="Google" id="ProtNLM"/>
    </source>
</evidence>
<dbReference type="InterPro" id="IPR002110">
    <property type="entry name" value="Ankyrin_rpt"/>
</dbReference>
<dbReference type="InterPro" id="IPR037278">
    <property type="entry name" value="ARFGAP/RecO"/>
</dbReference>
<dbReference type="AlphaFoldDB" id="A0A9W7EAR3"/>
<sequence>MLATKRSQSMSISSPGRLSEHDSANVKGDWKSKWFLIQGGKLKYQRQKELFVTGPPVTVCDIMLCTVRERNKPTASRFKFEIVSPKNRTNILEAESSSDYNERIDAIRAQTESLLVKEICRENSTCADCGAKDPNWVSINLGICICISCSGIHRSLGVHVSKVRSLTLDNWSVPMLNVLAYLGNSISNSIYESKKEADEMRPALGCDRSESEKFIRAKYIEKKFVETGEHMDLDLNLWNSAQNGDLISCMKFIAMGGNVNYINTSHKSYSCLHICCVCEENKDPHMLECIELLLQNGADINMITKEEGSSGGGGGFKAAGEGGGGVGGEGQGVGEEGKSMLDLAVEGGKGELIAFLLAKLEGSV</sequence>
<dbReference type="PROSITE" id="PS50003">
    <property type="entry name" value="PH_DOMAIN"/>
    <property type="match status" value="1"/>
</dbReference>
<dbReference type="GO" id="GO:0005096">
    <property type="term" value="F:GTPase activator activity"/>
    <property type="evidence" value="ECO:0007669"/>
    <property type="project" value="UniProtKB-KW"/>
</dbReference>
<accession>A0A9W7EAR3</accession>
<dbReference type="InterPro" id="IPR045258">
    <property type="entry name" value="ACAP1/2/3-like"/>
</dbReference>
<dbReference type="EMBL" id="BRXY01000147">
    <property type="protein sequence ID" value="GMH71240.1"/>
    <property type="molecule type" value="Genomic_DNA"/>
</dbReference>
<evidence type="ECO:0000313" key="10">
    <source>
        <dbReference type="EMBL" id="GMH71240.1"/>
    </source>
</evidence>
<dbReference type="Gene3D" id="1.10.220.150">
    <property type="entry name" value="Arf GTPase activating protein"/>
    <property type="match status" value="1"/>
</dbReference>
<keyword evidence="2" id="KW-0479">Metal-binding</keyword>
<dbReference type="InterPro" id="IPR036770">
    <property type="entry name" value="Ankyrin_rpt-contain_sf"/>
</dbReference>
<dbReference type="Proteomes" id="UP001165085">
    <property type="component" value="Unassembled WGS sequence"/>
</dbReference>
<dbReference type="GO" id="GO:0006508">
    <property type="term" value="P:proteolysis"/>
    <property type="evidence" value="ECO:0007669"/>
    <property type="project" value="InterPro"/>
</dbReference>
<dbReference type="PRINTS" id="PR00405">
    <property type="entry name" value="REVINTRACTNG"/>
</dbReference>
<keyword evidence="3 5" id="KW-0863">Zinc-finger</keyword>
<evidence type="ECO:0000256" key="1">
    <source>
        <dbReference type="ARBA" id="ARBA00022468"/>
    </source>
</evidence>
<dbReference type="InterPro" id="IPR001849">
    <property type="entry name" value="PH_domain"/>
</dbReference>
<feature type="domain" description="Peptidase A2" evidence="9">
    <location>
        <begin position="290"/>
        <end position="328"/>
    </location>
</feature>
<dbReference type="FunFam" id="1.10.220.150:FF:000009">
    <property type="entry name" value="stromal membrane-associated protein 1 isoform X1"/>
    <property type="match status" value="1"/>
</dbReference>
<dbReference type="Gene3D" id="2.30.29.30">
    <property type="entry name" value="Pleckstrin-homology domain (PH domain)/Phosphotyrosine-binding domain (PTB)"/>
    <property type="match status" value="1"/>
</dbReference>
<keyword evidence="11" id="KW-1185">Reference proteome</keyword>
<keyword evidence="1" id="KW-0343">GTPase activation</keyword>
<name>A0A9W7EAR3_9STRA</name>
<dbReference type="SMART" id="SM00105">
    <property type="entry name" value="ArfGap"/>
    <property type="match status" value="1"/>
</dbReference>
<evidence type="ECO:0000256" key="6">
    <source>
        <dbReference type="SAM" id="MobiDB-lite"/>
    </source>
</evidence>
<feature type="compositionally biased region" description="Polar residues" evidence="6">
    <location>
        <begin position="1"/>
        <end position="16"/>
    </location>
</feature>
<dbReference type="Gene3D" id="1.25.40.20">
    <property type="entry name" value="Ankyrin repeat-containing domain"/>
    <property type="match status" value="1"/>
</dbReference>
<keyword evidence="4" id="KW-0862">Zinc</keyword>
<dbReference type="Pfam" id="PF01412">
    <property type="entry name" value="ArfGap"/>
    <property type="match status" value="1"/>
</dbReference>
<evidence type="ECO:0000259" key="8">
    <source>
        <dbReference type="PROSITE" id="PS50115"/>
    </source>
</evidence>
<organism evidence="10 11">
    <name type="scientific">Triparma strigata</name>
    <dbReference type="NCBI Taxonomy" id="1606541"/>
    <lineage>
        <taxon>Eukaryota</taxon>
        <taxon>Sar</taxon>
        <taxon>Stramenopiles</taxon>
        <taxon>Ochrophyta</taxon>
        <taxon>Bolidophyceae</taxon>
        <taxon>Parmales</taxon>
        <taxon>Triparmaceae</taxon>
        <taxon>Triparma</taxon>
    </lineage>
</organism>
<dbReference type="SUPFAM" id="SSF57863">
    <property type="entry name" value="ArfGap/RecO-like zinc finger"/>
    <property type="match status" value="1"/>
</dbReference>
<dbReference type="PROSITE" id="PS50115">
    <property type="entry name" value="ARFGAP"/>
    <property type="match status" value="1"/>
</dbReference>
<dbReference type="SUPFAM" id="SSF50729">
    <property type="entry name" value="PH domain-like"/>
    <property type="match status" value="1"/>
</dbReference>
<evidence type="ECO:0000256" key="5">
    <source>
        <dbReference type="PROSITE-ProRule" id="PRU00288"/>
    </source>
</evidence>
<gene>
    <name evidence="10" type="ORF">TrST_g3946</name>
</gene>
<evidence type="ECO:0000313" key="11">
    <source>
        <dbReference type="Proteomes" id="UP001165085"/>
    </source>
</evidence>
<dbReference type="PANTHER" id="PTHR23180:SF160">
    <property type="entry name" value="ADP-RIBOSYLATION FACTOR GTPASE-ACTIVATING PROTEIN EFFECTOR PROTEIN 1"/>
    <property type="match status" value="1"/>
</dbReference>
<evidence type="ECO:0000256" key="3">
    <source>
        <dbReference type="ARBA" id="ARBA00022771"/>
    </source>
</evidence>
<dbReference type="CDD" id="cd08204">
    <property type="entry name" value="ArfGap"/>
    <property type="match status" value="1"/>
</dbReference>
<dbReference type="PANTHER" id="PTHR23180">
    <property type="entry name" value="CENTAURIN/ARF"/>
    <property type="match status" value="1"/>
</dbReference>
<dbReference type="SUPFAM" id="SSF48403">
    <property type="entry name" value="Ankyrin repeat"/>
    <property type="match status" value="1"/>
</dbReference>
<feature type="domain" description="Arf-GAP" evidence="8">
    <location>
        <begin position="101"/>
        <end position="232"/>
    </location>
</feature>